<dbReference type="Proteomes" id="UP001597192">
    <property type="component" value="Unassembled WGS sequence"/>
</dbReference>
<keyword evidence="1" id="KW-1277">Toxin-antitoxin system</keyword>
<dbReference type="InterPro" id="IPR007712">
    <property type="entry name" value="RelE/ParE_toxin"/>
</dbReference>
<keyword evidence="3" id="KW-1185">Reference proteome</keyword>
<evidence type="ECO:0000313" key="3">
    <source>
        <dbReference type="Proteomes" id="UP001597192"/>
    </source>
</evidence>
<gene>
    <name evidence="2" type="ORF">ACFQ47_05985</name>
</gene>
<name>A0ABW4CMS0_9LACO</name>
<comment type="caution">
    <text evidence="2">The sequence shown here is derived from an EMBL/GenBank/DDBJ whole genome shotgun (WGS) entry which is preliminary data.</text>
</comment>
<dbReference type="PANTHER" id="PTHR40588:SF1">
    <property type="entry name" value="MRNA INTERFERASE TOXIN YAFQ"/>
    <property type="match status" value="1"/>
</dbReference>
<reference evidence="3" key="1">
    <citation type="journal article" date="2019" name="Int. J. Syst. Evol. Microbiol.">
        <title>The Global Catalogue of Microorganisms (GCM) 10K type strain sequencing project: providing services to taxonomists for standard genome sequencing and annotation.</title>
        <authorList>
            <consortium name="The Broad Institute Genomics Platform"/>
            <consortium name="The Broad Institute Genome Sequencing Center for Infectious Disease"/>
            <person name="Wu L."/>
            <person name="Ma J."/>
        </authorList>
    </citation>
    <scope>NUCLEOTIDE SEQUENCE [LARGE SCALE GENOMIC DNA]</scope>
    <source>
        <strain evidence="3">CCM 8947</strain>
    </source>
</reference>
<dbReference type="PANTHER" id="PTHR40588">
    <property type="entry name" value="MRNA INTERFERASE TOXIN YAFQ"/>
    <property type="match status" value="1"/>
</dbReference>
<dbReference type="InterPro" id="IPR004386">
    <property type="entry name" value="Toxin_YafQ-like"/>
</dbReference>
<dbReference type="SUPFAM" id="SSF143011">
    <property type="entry name" value="RelE-like"/>
    <property type="match status" value="1"/>
</dbReference>
<evidence type="ECO:0000256" key="1">
    <source>
        <dbReference type="ARBA" id="ARBA00022649"/>
    </source>
</evidence>
<sequence>MLKVKPTTAYLRQLKKLFKKHYSLEKYKIALTALATDDKAALKRLKDHQLTGNYASYRELHIGPDWLLIYERQDDVLVLVLVATGSHKDLLGK</sequence>
<dbReference type="NCBIfam" id="TIGR02385">
    <property type="entry name" value="RelE_StbE"/>
    <property type="match status" value="1"/>
</dbReference>
<dbReference type="Pfam" id="PF15738">
    <property type="entry name" value="YafQ_toxin"/>
    <property type="match status" value="1"/>
</dbReference>
<dbReference type="EMBL" id="JBHTOG010000030">
    <property type="protein sequence ID" value="MFD1432232.1"/>
    <property type="molecule type" value="Genomic_DNA"/>
</dbReference>
<dbReference type="RefSeq" id="WP_125698488.1">
    <property type="nucleotide sequence ID" value="NZ_JBHTOG010000030.1"/>
</dbReference>
<dbReference type="PIRSF" id="PIRSF006156">
    <property type="entry name" value="YafQ"/>
    <property type="match status" value="1"/>
</dbReference>
<dbReference type="InterPro" id="IPR035093">
    <property type="entry name" value="RelE/ParE_toxin_dom_sf"/>
</dbReference>
<proteinExistence type="predicted"/>
<accession>A0ABW4CMS0</accession>
<organism evidence="2 3">
    <name type="scientific">Lacticaseibacillus yichunensis</name>
    <dbReference type="NCBI Taxonomy" id="2486015"/>
    <lineage>
        <taxon>Bacteria</taxon>
        <taxon>Bacillati</taxon>
        <taxon>Bacillota</taxon>
        <taxon>Bacilli</taxon>
        <taxon>Lactobacillales</taxon>
        <taxon>Lactobacillaceae</taxon>
        <taxon>Lacticaseibacillus</taxon>
    </lineage>
</organism>
<evidence type="ECO:0000313" key="2">
    <source>
        <dbReference type="EMBL" id="MFD1432232.1"/>
    </source>
</evidence>
<dbReference type="Gene3D" id="3.30.2310.20">
    <property type="entry name" value="RelE-like"/>
    <property type="match status" value="1"/>
</dbReference>
<protein>
    <submittedName>
        <fullName evidence="2">Type II toxin-antitoxin system YafQ family toxin</fullName>
    </submittedName>
</protein>